<evidence type="ECO:0000313" key="1">
    <source>
        <dbReference type="EMBL" id="PXF44624.1"/>
    </source>
</evidence>
<dbReference type="Proteomes" id="UP000247409">
    <property type="component" value="Unassembled WGS sequence"/>
</dbReference>
<gene>
    <name evidence="1" type="ORF">BWQ96_05619</name>
</gene>
<proteinExistence type="predicted"/>
<accession>A0A2V3IR98</accession>
<protein>
    <submittedName>
        <fullName evidence="1">Uncharacterized protein</fullName>
    </submittedName>
</protein>
<sequence>MALDRGSERGLPVVITREESRSCVHHALDALQNEFSVAVTGQSSLGKTRGSMMYAMQTLLYRKSAVLYIGYKSEKMMLFLPREDGTYRVWRGNTFDSSRSLFKQDQSLVAVIDPPEEGMYSSKGMCRVLKFVSNNAEKNFRNWEKDRILLVTSMPTDRELMAMTQVLWDEDKTPHPRHLDTLSTMKEKMTEIKKRIELVGPIPRLVSHCFAMLSKSVYKVQRRLRETSLILICAKL</sequence>
<dbReference type="EMBL" id="NBIV01000085">
    <property type="protein sequence ID" value="PXF44624.1"/>
    <property type="molecule type" value="Genomic_DNA"/>
</dbReference>
<keyword evidence="2" id="KW-1185">Reference proteome</keyword>
<evidence type="ECO:0000313" key="2">
    <source>
        <dbReference type="Proteomes" id="UP000247409"/>
    </source>
</evidence>
<reference evidence="1 2" key="1">
    <citation type="journal article" date="2018" name="Mol. Biol. Evol.">
        <title>Analysis of the draft genome of the red seaweed Gracilariopsis chorda provides insights into genome size evolution in Rhodophyta.</title>
        <authorList>
            <person name="Lee J."/>
            <person name="Yang E.C."/>
            <person name="Graf L."/>
            <person name="Yang J.H."/>
            <person name="Qiu H."/>
            <person name="Zel Zion U."/>
            <person name="Chan C.X."/>
            <person name="Stephens T.G."/>
            <person name="Weber A.P.M."/>
            <person name="Boo G.H."/>
            <person name="Boo S.M."/>
            <person name="Kim K.M."/>
            <person name="Shin Y."/>
            <person name="Jung M."/>
            <person name="Lee S.J."/>
            <person name="Yim H.S."/>
            <person name="Lee J.H."/>
            <person name="Bhattacharya D."/>
            <person name="Yoon H.S."/>
        </authorList>
    </citation>
    <scope>NUCLEOTIDE SEQUENCE [LARGE SCALE GENOMIC DNA]</scope>
    <source>
        <strain evidence="1 2">SKKU-2015</strain>
        <tissue evidence="1">Whole body</tissue>
    </source>
</reference>
<dbReference type="OrthoDB" id="430204at2759"/>
<dbReference type="AlphaFoldDB" id="A0A2V3IR98"/>
<comment type="caution">
    <text evidence="1">The sequence shown here is derived from an EMBL/GenBank/DDBJ whole genome shotgun (WGS) entry which is preliminary data.</text>
</comment>
<name>A0A2V3IR98_9FLOR</name>
<organism evidence="1 2">
    <name type="scientific">Gracilariopsis chorda</name>
    <dbReference type="NCBI Taxonomy" id="448386"/>
    <lineage>
        <taxon>Eukaryota</taxon>
        <taxon>Rhodophyta</taxon>
        <taxon>Florideophyceae</taxon>
        <taxon>Rhodymeniophycidae</taxon>
        <taxon>Gracilariales</taxon>
        <taxon>Gracilariaceae</taxon>
        <taxon>Gracilariopsis</taxon>
    </lineage>
</organism>